<dbReference type="HOGENOM" id="CLU_1977338_0_0_11"/>
<dbReference type="AlphaFoldDB" id="A0A0F6Z6Z7"/>
<evidence type="ECO:0000313" key="1">
    <source>
        <dbReference type="EMBL" id="AKF28202.1"/>
    </source>
</evidence>
<evidence type="ECO:0000313" key="2">
    <source>
        <dbReference type="Proteomes" id="UP000034037"/>
    </source>
</evidence>
<keyword evidence="2" id="KW-1185">Reference proteome</keyword>
<accession>A0A0F6Z6Z7</accession>
<dbReference type="EMBL" id="CP011309">
    <property type="protein sequence ID" value="AKF28202.1"/>
    <property type="molecule type" value="Genomic_DNA"/>
</dbReference>
<proteinExistence type="predicted"/>
<gene>
    <name evidence="1" type="ORF">YH66_11930</name>
</gene>
<dbReference type="PATRIC" id="fig|92706.3.peg.2496"/>
<protein>
    <submittedName>
        <fullName evidence="1">Uncharacterized protein</fullName>
    </submittedName>
</protein>
<sequence length="126" mass="13714">MSNQRRAVEIIHKAIIDAPRYRGVENDIPKYIAHALDVAGLLIRELPEPHVTDMGGSVSATFPGAGCVAPTDKYGPQFIVIFGDEEASEATLATGERLTAIKPEDLDKLIACLITTRNLINKEETK</sequence>
<dbReference type="Proteomes" id="UP000034037">
    <property type="component" value="Chromosome"/>
</dbReference>
<organism evidence="1 2">
    <name type="scientific">[Brevibacterium] flavum</name>
    <dbReference type="NCBI Taxonomy" id="92706"/>
    <lineage>
        <taxon>Bacteria</taxon>
        <taxon>Bacillati</taxon>
        <taxon>Actinomycetota</taxon>
        <taxon>Actinomycetes</taxon>
        <taxon>Mycobacteriales</taxon>
        <taxon>Corynebacteriaceae</taxon>
        <taxon>Corynebacterium</taxon>
    </lineage>
</organism>
<reference evidence="1 2" key="1">
    <citation type="submission" date="2015-04" db="EMBL/GenBank/DDBJ databases">
        <title>Complete Genome Sequence of Brevibacterium flavum ATCC 15168.</title>
        <authorList>
            <person name="Ahn J."/>
            <person name="Park G."/>
            <person name="Jeon W."/>
            <person name="Jang Y."/>
            <person name="Jang M."/>
            <person name="Lee H."/>
            <person name="Lee H."/>
        </authorList>
    </citation>
    <scope>NUCLEOTIDE SEQUENCE [LARGE SCALE GENOMIC DNA]</scope>
    <source>
        <strain evidence="1 2">ATCC 15168</strain>
    </source>
</reference>
<name>A0A0F6Z6Z7_9CORY</name>
<dbReference type="RefSeq" id="WP_003859172.1">
    <property type="nucleotide sequence ID" value="NZ_CP011309.1"/>
</dbReference>